<dbReference type="AlphaFoldDB" id="B1Y8T0"/>
<protein>
    <submittedName>
        <fullName evidence="1">Uncharacterized protein</fullName>
    </submittedName>
</protein>
<dbReference type="RefSeq" id="WP_012350578.1">
    <property type="nucleotide sequence ID" value="NC_010525.1"/>
</dbReference>
<sequence>MNNWLIMAIAFAATAGLLFATLATGAYGREPLFKPYWEDQAKRQEILGKAAQIGVLAQRGSQGVVVVGYRDQLNATNRQELLATLNELLKAADGYTVYLAPWATDNATKRYLSLLYSGKIALQDYLRGRVETSTLYDQRVDQALDLATLVANTYGQYRPLGGSPVSQTPPIYVAIFRNDTSYVVYEPFTVGRDRTYADWFKWVKTAIVNLGQEQGKVTP</sequence>
<keyword evidence="2" id="KW-1185">Reference proteome</keyword>
<accession>B1Y8T0</accession>
<gene>
    <name evidence="1" type="ordered locus">Tneu_1232</name>
</gene>
<dbReference type="Proteomes" id="UP000001694">
    <property type="component" value="Chromosome"/>
</dbReference>
<reference evidence="1" key="1">
    <citation type="submission" date="2008-03" db="EMBL/GenBank/DDBJ databases">
        <title>Complete sequence of Thermoproteus neutrophilus V24Sta.</title>
        <authorList>
            <consortium name="US DOE Joint Genome Institute"/>
            <person name="Copeland A."/>
            <person name="Lucas S."/>
            <person name="Lapidus A."/>
            <person name="Glavina del Rio T."/>
            <person name="Dalin E."/>
            <person name="Tice H."/>
            <person name="Bruce D."/>
            <person name="Goodwin L."/>
            <person name="Pitluck S."/>
            <person name="Sims D."/>
            <person name="Brettin T."/>
            <person name="Detter J.C."/>
            <person name="Han C."/>
            <person name="Kuske C.R."/>
            <person name="Schmutz J."/>
            <person name="Larimer F."/>
            <person name="Land M."/>
            <person name="Hauser L."/>
            <person name="Kyrpides N."/>
            <person name="Mikhailova N."/>
            <person name="Biddle J.F."/>
            <person name="Zhang Z."/>
            <person name="Fitz-Gibbon S.T."/>
            <person name="Lowe T.M."/>
            <person name="Saltikov C."/>
            <person name="House C.H."/>
            <person name="Richardson P."/>
        </authorList>
    </citation>
    <scope>NUCLEOTIDE SEQUENCE [LARGE SCALE GENOMIC DNA]</scope>
    <source>
        <strain evidence="1">V24Sta</strain>
    </source>
</reference>
<proteinExistence type="predicted"/>
<dbReference type="HOGENOM" id="CLU_1227720_0_0_2"/>
<dbReference type="KEGG" id="tne:Tneu_1232"/>
<dbReference type="eggNOG" id="arCOG05603">
    <property type="taxonomic scope" value="Archaea"/>
</dbReference>
<dbReference type="OrthoDB" id="27781at2157"/>
<name>B1Y8T0_PYRNV</name>
<evidence type="ECO:0000313" key="1">
    <source>
        <dbReference type="EMBL" id="ACB40159.1"/>
    </source>
</evidence>
<dbReference type="EMBL" id="CP001014">
    <property type="protein sequence ID" value="ACB40159.1"/>
    <property type="molecule type" value="Genomic_DNA"/>
</dbReference>
<organism evidence="1 2">
    <name type="scientific">Pyrobaculum neutrophilum (strain DSM 2338 / JCM 9278 / NBRC 100436 / V24Sta)</name>
    <name type="common">Thermoproteus neutrophilus</name>
    <dbReference type="NCBI Taxonomy" id="444157"/>
    <lineage>
        <taxon>Archaea</taxon>
        <taxon>Thermoproteota</taxon>
        <taxon>Thermoprotei</taxon>
        <taxon>Thermoproteales</taxon>
        <taxon>Thermoproteaceae</taxon>
        <taxon>Pyrobaculum</taxon>
    </lineage>
</organism>
<dbReference type="GeneID" id="6166151"/>
<evidence type="ECO:0000313" key="2">
    <source>
        <dbReference type="Proteomes" id="UP000001694"/>
    </source>
</evidence>